<dbReference type="Pfam" id="PF13692">
    <property type="entry name" value="Glyco_trans_1_4"/>
    <property type="match status" value="1"/>
</dbReference>
<comment type="caution">
    <text evidence="2">The sequence shown here is derived from an EMBL/GenBank/DDBJ whole genome shotgun (WGS) entry which is preliminary data.</text>
</comment>
<evidence type="ECO:0000259" key="1">
    <source>
        <dbReference type="Pfam" id="PF13439"/>
    </source>
</evidence>
<keyword evidence="3" id="KW-1185">Reference proteome</keyword>
<organism evidence="2 3">
    <name type="scientific">Balneatrix alpica</name>
    <dbReference type="NCBI Taxonomy" id="75684"/>
    <lineage>
        <taxon>Bacteria</taxon>
        <taxon>Pseudomonadati</taxon>
        <taxon>Pseudomonadota</taxon>
        <taxon>Gammaproteobacteria</taxon>
        <taxon>Oceanospirillales</taxon>
        <taxon>Balneatrichaceae</taxon>
        <taxon>Balneatrix</taxon>
    </lineage>
</organism>
<protein>
    <submittedName>
        <fullName evidence="2">Glycosyltransferase family 4 protein</fullName>
        <ecNumber evidence="2">2.4.-.-</ecNumber>
    </submittedName>
</protein>
<reference evidence="2 3" key="1">
    <citation type="submission" date="2024-09" db="EMBL/GenBank/DDBJ databases">
        <authorList>
            <person name="Sun Q."/>
            <person name="Mori K."/>
        </authorList>
    </citation>
    <scope>NUCLEOTIDE SEQUENCE [LARGE SCALE GENOMIC DNA]</scope>
    <source>
        <strain evidence="2 3">ATCC 51285</strain>
    </source>
</reference>
<dbReference type="Gene3D" id="3.40.50.2000">
    <property type="entry name" value="Glycogen Phosphorylase B"/>
    <property type="match status" value="2"/>
</dbReference>
<dbReference type="InterPro" id="IPR050194">
    <property type="entry name" value="Glycosyltransferase_grp1"/>
</dbReference>
<dbReference type="EMBL" id="JBHLZN010000002">
    <property type="protein sequence ID" value="MFB9886242.1"/>
    <property type="molecule type" value="Genomic_DNA"/>
</dbReference>
<proteinExistence type="predicted"/>
<dbReference type="PANTHER" id="PTHR45947:SF3">
    <property type="entry name" value="SULFOQUINOVOSYL TRANSFERASE SQD2"/>
    <property type="match status" value="1"/>
</dbReference>
<evidence type="ECO:0000313" key="3">
    <source>
        <dbReference type="Proteomes" id="UP001589628"/>
    </source>
</evidence>
<sequence length="374" mass="41870">MTSVLLTNFHPHGGGGHVPYIQALTRLHDQQGLRIGVATPASSRLYQYLAAAQYPHLYACDFPAKLQKEPRAIWAAIGRFRRTVADFKPDIVHCNGAADLFIANLSRPGLGYQLVRTHHAIRQLKPHWYHRWLYQGVTAANIYVSQGALALSCHNGLQPQPVEVIENGVDLQAFQPQPADPQLRQQWGLQEDELCIGSCAGTGDYKRVDLMIEAALAAKAALPQRRFRVMVLGEPRSGKALEQQAHARGLTEFHYLGFHQDIRPYIALFDLGFILSDRIETISFAAREMMAMGKPLLSSDYAGLKDNISHGIDGWLTPAGDLHAITQQLIQCLQLAPPQWQQYSQAARHKAEQRFSIQLQLARHAQLYQRLVTP</sequence>
<dbReference type="GO" id="GO:0016757">
    <property type="term" value="F:glycosyltransferase activity"/>
    <property type="evidence" value="ECO:0007669"/>
    <property type="project" value="UniProtKB-KW"/>
</dbReference>
<dbReference type="RefSeq" id="WP_027311725.1">
    <property type="nucleotide sequence ID" value="NZ_JBHLZN010000002.1"/>
</dbReference>
<feature type="domain" description="Glycosyltransferase subfamily 4-like N-terminal" evidence="1">
    <location>
        <begin position="15"/>
        <end position="172"/>
    </location>
</feature>
<evidence type="ECO:0000313" key="2">
    <source>
        <dbReference type="EMBL" id="MFB9886242.1"/>
    </source>
</evidence>
<dbReference type="Proteomes" id="UP001589628">
    <property type="component" value="Unassembled WGS sequence"/>
</dbReference>
<dbReference type="EC" id="2.4.-.-" evidence="2"/>
<dbReference type="CDD" id="cd03801">
    <property type="entry name" value="GT4_PimA-like"/>
    <property type="match status" value="1"/>
</dbReference>
<dbReference type="SUPFAM" id="SSF53756">
    <property type="entry name" value="UDP-Glycosyltransferase/glycogen phosphorylase"/>
    <property type="match status" value="1"/>
</dbReference>
<dbReference type="InterPro" id="IPR028098">
    <property type="entry name" value="Glyco_trans_4-like_N"/>
</dbReference>
<keyword evidence="2" id="KW-0328">Glycosyltransferase</keyword>
<name>A0ABV5ZAD1_9GAMM</name>
<keyword evidence="2" id="KW-0808">Transferase</keyword>
<dbReference type="PANTHER" id="PTHR45947">
    <property type="entry name" value="SULFOQUINOVOSYL TRANSFERASE SQD2"/>
    <property type="match status" value="1"/>
</dbReference>
<accession>A0ABV5ZAD1</accession>
<gene>
    <name evidence="2" type="ORF">ACFFLH_07475</name>
</gene>
<dbReference type="Pfam" id="PF13439">
    <property type="entry name" value="Glyco_transf_4"/>
    <property type="match status" value="1"/>
</dbReference>